<proteinExistence type="predicted"/>
<evidence type="ECO:0000259" key="3">
    <source>
        <dbReference type="Pfam" id="PF04967"/>
    </source>
</evidence>
<dbReference type="PANTHER" id="PTHR34236">
    <property type="entry name" value="DIMETHYL SULFOXIDE REDUCTASE TRANSCRIPTIONAL ACTIVATOR"/>
    <property type="match status" value="1"/>
</dbReference>
<name>M0C524_9EURY</name>
<reference evidence="5 6" key="1">
    <citation type="journal article" date="2014" name="PLoS Genet.">
        <title>Phylogenetically driven sequencing of extremely halophilic archaea reveals strategies for static and dynamic osmo-response.</title>
        <authorList>
            <person name="Becker E.A."/>
            <person name="Seitzer P.M."/>
            <person name="Tritt A."/>
            <person name="Larsen D."/>
            <person name="Krusor M."/>
            <person name="Yao A.I."/>
            <person name="Wu D."/>
            <person name="Madern D."/>
            <person name="Eisen J.A."/>
            <person name="Darling A.E."/>
            <person name="Facciotti M.T."/>
        </authorList>
    </citation>
    <scope>NUCLEOTIDE SEQUENCE [LARGE SCALE GENOMIC DNA]</scope>
    <source>
        <strain evidence="5 6">JCM 13891</strain>
    </source>
</reference>
<dbReference type="eggNOG" id="arCOG02280">
    <property type="taxonomic scope" value="Archaea"/>
</dbReference>
<dbReference type="Proteomes" id="UP000011657">
    <property type="component" value="Unassembled WGS sequence"/>
</dbReference>
<evidence type="ECO:0000313" key="5">
    <source>
        <dbReference type="EMBL" id="ELZ17773.1"/>
    </source>
</evidence>
<dbReference type="Pfam" id="PF04967">
    <property type="entry name" value="HTH_10"/>
    <property type="match status" value="1"/>
</dbReference>
<protein>
    <submittedName>
        <fullName evidence="5">Bacterio-opsin activator HTH domain-containing protein</fullName>
    </submittedName>
</protein>
<keyword evidence="1" id="KW-0805">Transcription regulation</keyword>
<keyword evidence="6" id="KW-1185">Reference proteome</keyword>
<evidence type="ECO:0000313" key="6">
    <source>
        <dbReference type="Proteomes" id="UP000011657"/>
    </source>
</evidence>
<comment type="caution">
    <text evidence="5">The sequence shown here is derived from an EMBL/GenBank/DDBJ whole genome shotgun (WGS) entry which is preliminary data.</text>
</comment>
<evidence type="ECO:0000256" key="2">
    <source>
        <dbReference type="ARBA" id="ARBA00023163"/>
    </source>
</evidence>
<dbReference type="AlphaFoldDB" id="M0C524"/>
<dbReference type="PATRIC" id="fig|1227488.3.peg.2220"/>
<gene>
    <name evidence="5" type="ORF">C477_11197</name>
</gene>
<evidence type="ECO:0000259" key="4">
    <source>
        <dbReference type="Pfam" id="PF15915"/>
    </source>
</evidence>
<keyword evidence="2" id="KW-0804">Transcription</keyword>
<sequence length="229" mass="26155">MPVAVVETTMSTIAELTVPAQEFALRETLEATDNLDVEIERVVAYDPDHVMPYVWFADDEAAFEGFDDALADDPTVEAAERLTDLDDERLYRMHWVDDVTVILHLLTEERATVMDASVEGRQWRFRVLVPERESLSRTYDFATEQGLTIEVRKIHRLEDDRRGRYGLTDAQYETLVAALEHGYYEIPRVIDMDALSDELDVSHQALSERLRRAHLTLVEEAIQVGSGDG</sequence>
<feature type="domain" description="HTH bat-type" evidence="3">
    <location>
        <begin position="167"/>
        <end position="218"/>
    </location>
</feature>
<evidence type="ECO:0000256" key="1">
    <source>
        <dbReference type="ARBA" id="ARBA00023015"/>
    </source>
</evidence>
<dbReference type="EMBL" id="AOIS01000037">
    <property type="protein sequence ID" value="ELZ17773.1"/>
    <property type="molecule type" value="Genomic_DNA"/>
</dbReference>
<dbReference type="InterPro" id="IPR031803">
    <property type="entry name" value="BAT_GAF/HTH-assoc"/>
</dbReference>
<feature type="domain" description="Bacterioopsin transcriptional activator GAF and HTH associated" evidence="4">
    <location>
        <begin position="17"/>
        <end position="161"/>
    </location>
</feature>
<organism evidence="5 6">
    <name type="scientific">Haloterrigena salina JCM 13891</name>
    <dbReference type="NCBI Taxonomy" id="1227488"/>
    <lineage>
        <taxon>Archaea</taxon>
        <taxon>Methanobacteriati</taxon>
        <taxon>Methanobacteriota</taxon>
        <taxon>Stenosarchaea group</taxon>
        <taxon>Halobacteria</taxon>
        <taxon>Halobacteriales</taxon>
        <taxon>Natrialbaceae</taxon>
        <taxon>Haloterrigena</taxon>
    </lineage>
</organism>
<dbReference type="Pfam" id="PF15915">
    <property type="entry name" value="BAT"/>
    <property type="match status" value="1"/>
</dbReference>
<dbReference type="PANTHER" id="PTHR34236:SF1">
    <property type="entry name" value="DIMETHYL SULFOXIDE REDUCTASE TRANSCRIPTIONAL ACTIVATOR"/>
    <property type="match status" value="1"/>
</dbReference>
<dbReference type="InterPro" id="IPR007050">
    <property type="entry name" value="HTH_bacterioopsin"/>
</dbReference>
<dbReference type="STRING" id="1227488.C477_11197"/>
<accession>M0C524</accession>